<name>A0A0F9RY85_9ZZZZ</name>
<organism evidence="1">
    <name type="scientific">marine sediment metagenome</name>
    <dbReference type="NCBI Taxonomy" id="412755"/>
    <lineage>
        <taxon>unclassified sequences</taxon>
        <taxon>metagenomes</taxon>
        <taxon>ecological metagenomes</taxon>
    </lineage>
</organism>
<dbReference type="EMBL" id="LAZR01000908">
    <property type="protein sequence ID" value="KKN54877.1"/>
    <property type="molecule type" value="Genomic_DNA"/>
</dbReference>
<proteinExistence type="predicted"/>
<evidence type="ECO:0000313" key="1">
    <source>
        <dbReference type="EMBL" id="KKN54877.1"/>
    </source>
</evidence>
<reference evidence="1" key="1">
    <citation type="journal article" date="2015" name="Nature">
        <title>Complex archaea that bridge the gap between prokaryotes and eukaryotes.</title>
        <authorList>
            <person name="Spang A."/>
            <person name="Saw J.H."/>
            <person name="Jorgensen S.L."/>
            <person name="Zaremba-Niedzwiedzka K."/>
            <person name="Martijn J."/>
            <person name="Lind A.E."/>
            <person name="van Eijk R."/>
            <person name="Schleper C."/>
            <person name="Guy L."/>
            <person name="Ettema T.J."/>
        </authorList>
    </citation>
    <scope>NUCLEOTIDE SEQUENCE</scope>
</reference>
<sequence length="119" mass="13757">MSRDTDRADDLVEAAMVNMKDCDEVSSATNWCACAKQMWRNLALPLVEAQRHRESLWQLLDYIDTLYDSCKGDEHTFYEQVKRIHAKRHESGRSDGHKIVWESMGIFKKQFCTKGEASG</sequence>
<protein>
    <submittedName>
        <fullName evidence="1">Uncharacterized protein</fullName>
    </submittedName>
</protein>
<dbReference type="AlphaFoldDB" id="A0A0F9RY85"/>
<comment type="caution">
    <text evidence="1">The sequence shown here is derived from an EMBL/GenBank/DDBJ whole genome shotgun (WGS) entry which is preliminary data.</text>
</comment>
<accession>A0A0F9RY85</accession>
<gene>
    <name evidence="1" type="ORF">LCGC14_0587700</name>
</gene>